<proteinExistence type="predicted"/>
<dbReference type="AlphaFoldDB" id="A0AAD6E6S8"/>
<dbReference type="Proteomes" id="UP001213799">
    <property type="component" value="Unassembled WGS sequence"/>
</dbReference>
<keyword evidence="1" id="KW-0732">Signal</keyword>
<dbReference type="EMBL" id="JAQJAE010000003">
    <property type="protein sequence ID" value="KAJ5603105.1"/>
    <property type="molecule type" value="Genomic_DNA"/>
</dbReference>
<feature type="signal peptide" evidence="1">
    <location>
        <begin position="1"/>
        <end position="19"/>
    </location>
</feature>
<reference evidence="2" key="2">
    <citation type="submission" date="2023-01" db="EMBL/GenBank/DDBJ databases">
        <authorList>
            <person name="Petersen C."/>
        </authorList>
    </citation>
    <scope>NUCLEOTIDE SEQUENCE</scope>
    <source>
        <strain evidence="2">IBT 12815</strain>
    </source>
</reference>
<evidence type="ECO:0000313" key="3">
    <source>
        <dbReference type="Proteomes" id="UP001213799"/>
    </source>
</evidence>
<accession>A0AAD6E6S8</accession>
<protein>
    <submittedName>
        <fullName evidence="2">Uncharacterized protein</fullName>
    </submittedName>
</protein>
<organism evidence="2 3">
    <name type="scientific">Penicillium hordei</name>
    <dbReference type="NCBI Taxonomy" id="40994"/>
    <lineage>
        <taxon>Eukaryota</taxon>
        <taxon>Fungi</taxon>
        <taxon>Dikarya</taxon>
        <taxon>Ascomycota</taxon>
        <taxon>Pezizomycotina</taxon>
        <taxon>Eurotiomycetes</taxon>
        <taxon>Eurotiomycetidae</taxon>
        <taxon>Eurotiales</taxon>
        <taxon>Aspergillaceae</taxon>
        <taxon>Penicillium</taxon>
    </lineage>
</organism>
<dbReference type="GeneID" id="81587360"/>
<feature type="chain" id="PRO_5042268427" evidence="1">
    <location>
        <begin position="20"/>
        <end position="186"/>
    </location>
</feature>
<name>A0AAD6E6S8_9EURO</name>
<comment type="caution">
    <text evidence="2">The sequence shown here is derived from an EMBL/GenBank/DDBJ whole genome shotgun (WGS) entry which is preliminary data.</text>
</comment>
<sequence length="186" mass="19911">MGEGHATKLILVLCRCGGACVWNVLRQGQRCLQLHNAFSQEGQSIVESAAPLVETLMCHCQPLGLIGEKFVAAIAEQADVESVEQLRVCIDVEGRALGVKVQTERGFCRRGSVGPSGLFLLTGLLRGRGRKGAGWDDSRNWASGKFGCSAGGPGRSRRKIQSHGVGGLRVNSELIERKAKNSAWAV</sequence>
<evidence type="ECO:0000313" key="2">
    <source>
        <dbReference type="EMBL" id="KAJ5603105.1"/>
    </source>
</evidence>
<dbReference type="RefSeq" id="XP_056752903.1">
    <property type="nucleotide sequence ID" value="XM_056897118.1"/>
</dbReference>
<evidence type="ECO:0000256" key="1">
    <source>
        <dbReference type="SAM" id="SignalP"/>
    </source>
</evidence>
<reference evidence="2" key="1">
    <citation type="journal article" date="2023" name="IMA Fungus">
        <title>Comparative genomic study of the Penicillium genus elucidates a diverse pangenome and 15 lateral gene transfer events.</title>
        <authorList>
            <person name="Petersen C."/>
            <person name="Sorensen T."/>
            <person name="Nielsen M.R."/>
            <person name="Sondergaard T.E."/>
            <person name="Sorensen J.L."/>
            <person name="Fitzpatrick D.A."/>
            <person name="Frisvad J.C."/>
            <person name="Nielsen K.L."/>
        </authorList>
    </citation>
    <scope>NUCLEOTIDE SEQUENCE</scope>
    <source>
        <strain evidence="2">IBT 12815</strain>
    </source>
</reference>
<keyword evidence="3" id="KW-1185">Reference proteome</keyword>
<gene>
    <name evidence="2" type="ORF">N7537_006061</name>
</gene>